<evidence type="ECO:0000313" key="12">
    <source>
        <dbReference type="EMBL" id="MBA4541374.1"/>
    </source>
</evidence>
<keyword evidence="7 12" id="KW-0456">Lyase</keyword>
<dbReference type="EC" id="4.2.1.51" evidence="2"/>
<gene>
    <name evidence="12" type="primary">pheA</name>
    <name evidence="12" type="ORF">H1164_00410</name>
</gene>
<evidence type="ECO:0000256" key="7">
    <source>
        <dbReference type="ARBA" id="ARBA00023239"/>
    </source>
</evidence>
<dbReference type="CDD" id="cd04905">
    <property type="entry name" value="ACT_CM-PDT"/>
    <property type="match status" value="1"/>
</dbReference>
<evidence type="ECO:0000313" key="13">
    <source>
        <dbReference type="Proteomes" id="UP000530514"/>
    </source>
</evidence>
<dbReference type="Gene3D" id="3.30.70.260">
    <property type="match status" value="1"/>
</dbReference>
<evidence type="ECO:0000259" key="11">
    <source>
        <dbReference type="PROSITE" id="PS51671"/>
    </source>
</evidence>
<dbReference type="NCBIfam" id="NF008865">
    <property type="entry name" value="PRK11898.1"/>
    <property type="match status" value="1"/>
</dbReference>
<dbReference type="InterPro" id="IPR008242">
    <property type="entry name" value="Chor_mutase/pphenate_deHydtase"/>
</dbReference>
<dbReference type="PROSITE" id="PS51671">
    <property type="entry name" value="ACT"/>
    <property type="match status" value="1"/>
</dbReference>
<evidence type="ECO:0000256" key="1">
    <source>
        <dbReference type="ARBA" id="ARBA00004741"/>
    </source>
</evidence>
<organism evidence="12 13">
    <name type="scientific">Thermoactinomyces daqus</name>
    <dbReference type="NCBI Taxonomy" id="1329516"/>
    <lineage>
        <taxon>Bacteria</taxon>
        <taxon>Bacillati</taxon>
        <taxon>Bacillota</taxon>
        <taxon>Bacilli</taxon>
        <taxon>Bacillales</taxon>
        <taxon>Thermoactinomycetaceae</taxon>
        <taxon>Thermoactinomyces</taxon>
    </lineage>
</organism>
<dbReference type="PANTHER" id="PTHR21022:SF19">
    <property type="entry name" value="PREPHENATE DEHYDRATASE-RELATED"/>
    <property type="match status" value="1"/>
</dbReference>
<evidence type="ECO:0000256" key="3">
    <source>
        <dbReference type="ARBA" id="ARBA00021872"/>
    </source>
</evidence>
<reference evidence="12 13" key="1">
    <citation type="submission" date="2020-07" db="EMBL/GenBank/DDBJ databases">
        <authorList>
            <person name="Feng H."/>
        </authorList>
    </citation>
    <scope>NUCLEOTIDE SEQUENCE [LARGE SCALE GENOMIC DNA]</scope>
    <source>
        <strain evidence="13">s-11</strain>
    </source>
</reference>
<dbReference type="InterPro" id="IPR001086">
    <property type="entry name" value="Preph_deHydtase"/>
</dbReference>
<feature type="domain" description="Prephenate dehydratase" evidence="10">
    <location>
        <begin position="4"/>
        <end position="187"/>
    </location>
</feature>
<dbReference type="GO" id="GO:0009094">
    <property type="term" value="P:L-phenylalanine biosynthetic process"/>
    <property type="evidence" value="ECO:0007669"/>
    <property type="project" value="UniProtKB-UniPathway"/>
</dbReference>
<dbReference type="OrthoDB" id="9802281at2"/>
<evidence type="ECO:0000256" key="8">
    <source>
        <dbReference type="ARBA" id="ARBA00047848"/>
    </source>
</evidence>
<dbReference type="GO" id="GO:0004664">
    <property type="term" value="F:prephenate dehydratase activity"/>
    <property type="evidence" value="ECO:0007669"/>
    <property type="project" value="UniProtKB-EC"/>
</dbReference>
<dbReference type="PANTHER" id="PTHR21022">
    <property type="entry name" value="PREPHENATE DEHYDRATASE P PROTEIN"/>
    <property type="match status" value="1"/>
</dbReference>
<accession>A0A7W1X7H2</accession>
<evidence type="ECO:0000256" key="5">
    <source>
        <dbReference type="ARBA" id="ARBA00023141"/>
    </source>
</evidence>
<dbReference type="InterPro" id="IPR045865">
    <property type="entry name" value="ACT-like_dom_sf"/>
</dbReference>
<evidence type="ECO:0000259" key="10">
    <source>
        <dbReference type="PROSITE" id="PS51171"/>
    </source>
</evidence>
<evidence type="ECO:0000256" key="2">
    <source>
        <dbReference type="ARBA" id="ARBA00013147"/>
    </source>
</evidence>
<dbReference type="InterPro" id="IPR002912">
    <property type="entry name" value="ACT_dom"/>
</dbReference>
<keyword evidence="6" id="KW-0584">Phenylalanine biosynthesis</keyword>
<dbReference type="Proteomes" id="UP000530514">
    <property type="component" value="Unassembled WGS sequence"/>
</dbReference>
<sequence>MKEVVAYLGPAGTFTHAAAEWLFPEKHAVLQPYSTIPDCLQAVADREVQFAVVPVENAIEGSVNSTLDWLIHYIDVPIVAELVYPIAQCLMVHPSQKHRPLREFRKILSHPQAIAQCQRTLRQKAPMAEFVFTDSTAKAAGLIKEQPDQPWMAVGPAKAAEFNGLSILMENMQDHQNNFTRFLAVGWKEKENRQSADFCKTSLQITLPSDYPGALYQVLAAFSWRKINLCRIESRPTKTGLGNYYFIIDAELPVDHLLMQGAISEIEVLGCHVRILGSFPCFYKKVMKK</sequence>
<dbReference type="PROSITE" id="PS51171">
    <property type="entry name" value="PREPHENATE_DEHYDR_3"/>
    <property type="match status" value="1"/>
</dbReference>
<evidence type="ECO:0000256" key="6">
    <source>
        <dbReference type="ARBA" id="ARBA00023222"/>
    </source>
</evidence>
<evidence type="ECO:0000256" key="9">
    <source>
        <dbReference type="PIRSR" id="PIRSR001500-2"/>
    </source>
</evidence>
<dbReference type="PIRSF" id="PIRSF001500">
    <property type="entry name" value="Chor_mut_pdt_Ppr"/>
    <property type="match status" value="1"/>
</dbReference>
<comment type="catalytic activity">
    <reaction evidence="8">
        <text>prephenate + H(+) = 3-phenylpyruvate + CO2 + H2O</text>
        <dbReference type="Rhea" id="RHEA:21648"/>
        <dbReference type="ChEBI" id="CHEBI:15377"/>
        <dbReference type="ChEBI" id="CHEBI:15378"/>
        <dbReference type="ChEBI" id="CHEBI:16526"/>
        <dbReference type="ChEBI" id="CHEBI:18005"/>
        <dbReference type="ChEBI" id="CHEBI:29934"/>
        <dbReference type="EC" id="4.2.1.51"/>
    </reaction>
</comment>
<dbReference type="Pfam" id="PF00800">
    <property type="entry name" value="PDT"/>
    <property type="match status" value="1"/>
</dbReference>
<dbReference type="SUPFAM" id="SSF55021">
    <property type="entry name" value="ACT-like"/>
    <property type="match status" value="1"/>
</dbReference>
<comment type="caution">
    <text evidence="12">The sequence shown here is derived from an EMBL/GenBank/DDBJ whole genome shotgun (WGS) entry which is preliminary data.</text>
</comment>
<protein>
    <recommendedName>
        <fullName evidence="3">Prephenate dehydratase</fullName>
        <ecNumber evidence="2">4.2.1.51</ecNumber>
    </recommendedName>
</protein>
<dbReference type="GO" id="GO:0005737">
    <property type="term" value="C:cytoplasm"/>
    <property type="evidence" value="ECO:0007669"/>
    <property type="project" value="TreeGrafter"/>
</dbReference>
<dbReference type="EMBL" id="JACEIP010000001">
    <property type="protein sequence ID" value="MBA4541374.1"/>
    <property type="molecule type" value="Genomic_DNA"/>
</dbReference>
<proteinExistence type="predicted"/>
<dbReference type="SUPFAM" id="SSF53850">
    <property type="entry name" value="Periplasmic binding protein-like II"/>
    <property type="match status" value="1"/>
</dbReference>
<dbReference type="FunFam" id="3.40.190.10:FF:000064">
    <property type="entry name" value="Prephenate dehydratase"/>
    <property type="match status" value="1"/>
</dbReference>
<feature type="domain" description="ACT" evidence="11">
    <location>
        <begin position="203"/>
        <end position="278"/>
    </location>
</feature>
<evidence type="ECO:0000256" key="4">
    <source>
        <dbReference type="ARBA" id="ARBA00022605"/>
    </source>
</evidence>
<feature type="site" description="Essential for prephenate dehydratase activity" evidence="9">
    <location>
        <position position="180"/>
    </location>
</feature>
<keyword evidence="13" id="KW-1185">Reference proteome</keyword>
<dbReference type="AlphaFoldDB" id="A0A7W1X7H2"/>
<name>A0A7W1X7H2_9BACL</name>
<dbReference type="CDD" id="cd13633">
    <property type="entry name" value="PBP2_Sa-PDT_like"/>
    <property type="match status" value="1"/>
</dbReference>
<keyword evidence="5" id="KW-0057">Aromatic amino acid biosynthesis</keyword>
<dbReference type="UniPathway" id="UPA00121">
    <property type="reaction ID" value="UER00345"/>
</dbReference>
<comment type="pathway">
    <text evidence="1">Amino-acid biosynthesis; L-phenylalanine biosynthesis; phenylpyruvate from prephenate: step 1/1.</text>
</comment>
<dbReference type="Gene3D" id="3.40.190.10">
    <property type="entry name" value="Periplasmic binding protein-like II"/>
    <property type="match status" value="2"/>
</dbReference>
<dbReference type="RefSeq" id="WP_033099209.1">
    <property type="nucleotide sequence ID" value="NZ_JACEIP010000001.1"/>
</dbReference>
<keyword evidence="4" id="KW-0028">Amino-acid biosynthesis</keyword>